<dbReference type="InterPro" id="IPR036390">
    <property type="entry name" value="WH_DNA-bd_sf"/>
</dbReference>
<dbReference type="PANTHER" id="PTHR33164">
    <property type="entry name" value="TRANSCRIPTIONAL REGULATOR, MARR FAMILY"/>
    <property type="match status" value="1"/>
</dbReference>
<dbReference type="Gene3D" id="1.10.10.10">
    <property type="entry name" value="Winged helix-like DNA-binding domain superfamily/Winged helix DNA-binding domain"/>
    <property type="match status" value="1"/>
</dbReference>
<keyword evidence="4" id="KW-0238">DNA-binding</keyword>
<keyword evidence="8" id="KW-1185">Reference proteome</keyword>
<organism evidence="7 8">
    <name type="scientific">Marininema mesophilum</name>
    <dbReference type="NCBI Taxonomy" id="1048340"/>
    <lineage>
        <taxon>Bacteria</taxon>
        <taxon>Bacillati</taxon>
        <taxon>Bacillota</taxon>
        <taxon>Bacilli</taxon>
        <taxon>Bacillales</taxon>
        <taxon>Thermoactinomycetaceae</taxon>
        <taxon>Marininema</taxon>
    </lineage>
</organism>
<evidence type="ECO:0000256" key="3">
    <source>
        <dbReference type="ARBA" id="ARBA00023015"/>
    </source>
</evidence>
<comment type="subcellular location">
    <subcellularLocation>
        <location evidence="1">Cytoplasm</location>
    </subcellularLocation>
</comment>
<dbReference type="STRING" id="1048340.SAMN05444487_11326"/>
<evidence type="ECO:0000313" key="8">
    <source>
        <dbReference type="Proteomes" id="UP000198534"/>
    </source>
</evidence>
<protein>
    <submittedName>
        <fullName evidence="7">Transcriptional regulator, MarR family</fullName>
    </submittedName>
</protein>
<dbReference type="PROSITE" id="PS50995">
    <property type="entry name" value="HTH_MARR_2"/>
    <property type="match status" value="1"/>
</dbReference>
<dbReference type="InterPro" id="IPR039422">
    <property type="entry name" value="MarR/SlyA-like"/>
</dbReference>
<dbReference type="RefSeq" id="WP_091741477.1">
    <property type="nucleotide sequence ID" value="NZ_FNNQ01000013.1"/>
</dbReference>
<sequence length="149" mass="17605">MSSEPRMRLSDQLCFAVYACYREICRMYRPILDKLDLTYPQYLVLLALWEHEKLTIKELGNHLQLDSGTLTPMLKRMESSDLVVRNRCPEDERRVWITLTEKAKHLEENVACIPNTLIAKSGISKDEFLELREQVKKLQTHLHQMNEKM</sequence>
<dbReference type="SUPFAM" id="SSF46785">
    <property type="entry name" value="Winged helix' DNA-binding domain"/>
    <property type="match status" value="1"/>
</dbReference>
<dbReference type="GO" id="GO:0003700">
    <property type="term" value="F:DNA-binding transcription factor activity"/>
    <property type="evidence" value="ECO:0007669"/>
    <property type="project" value="InterPro"/>
</dbReference>
<dbReference type="InterPro" id="IPR036388">
    <property type="entry name" value="WH-like_DNA-bd_sf"/>
</dbReference>
<dbReference type="GO" id="GO:0005737">
    <property type="term" value="C:cytoplasm"/>
    <property type="evidence" value="ECO:0007669"/>
    <property type="project" value="UniProtKB-SubCell"/>
</dbReference>
<feature type="domain" description="HTH marR-type" evidence="6">
    <location>
        <begin position="10"/>
        <end position="140"/>
    </location>
</feature>
<proteinExistence type="predicted"/>
<dbReference type="AlphaFoldDB" id="A0A1H3ABH1"/>
<keyword evidence="2" id="KW-0963">Cytoplasm</keyword>
<evidence type="ECO:0000256" key="4">
    <source>
        <dbReference type="ARBA" id="ARBA00023125"/>
    </source>
</evidence>
<evidence type="ECO:0000256" key="5">
    <source>
        <dbReference type="ARBA" id="ARBA00023163"/>
    </source>
</evidence>
<dbReference type="InterPro" id="IPR055166">
    <property type="entry name" value="Transc_reg_Sar_Rot_HTH"/>
</dbReference>
<keyword evidence="5" id="KW-0804">Transcription</keyword>
<dbReference type="OrthoDB" id="9806864at2"/>
<dbReference type="SMART" id="SM00347">
    <property type="entry name" value="HTH_MARR"/>
    <property type="match status" value="1"/>
</dbReference>
<dbReference type="GO" id="GO:0006950">
    <property type="term" value="P:response to stress"/>
    <property type="evidence" value="ECO:0007669"/>
    <property type="project" value="TreeGrafter"/>
</dbReference>
<evidence type="ECO:0000256" key="1">
    <source>
        <dbReference type="ARBA" id="ARBA00004496"/>
    </source>
</evidence>
<dbReference type="Pfam" id="PF22381">
    <property type="entry name" value="Staph_reg_Sar_Rot"/>
    <property type="match status" value="1"/>
</dbReference>
<dbReference type="PANTHER" id="PTHR33164:SF5">
    <property type="entry name" value="ORGANIC HYDROPEROXIDE RESISTANCE TRANSCRIPTIONAL REGULATOR"/>
    <property type="match status" value="1"/>
</dbReference>
<dbReference type="InterPro" id="IPR000835">
    <property type="entry name" value="HTH_MarR-typ"/>
</dbReference>
<accession>A0A1H3ABH1</accession>
<name>A0A1H3ABH1_9BACL</name>
<dbReference type="GO" id="GO:0003677">
    <property type="term" value="F:DNA binding"/>
    <property type="evidence" value="ECO:0007669"/>
    <property type="project" value="UniProtKB-KW"/>
</dbReference>
<gene>
    <name evidence="7" type="ORF">SAMN05444487_11326</name>
</gene>
<evidence type="ECO:0000313" key="7">
    <source>
        <dbReference type="EMBL" id="SDX27006.1"/>
    </source>
</evidence>
<reference evidence="7 8" key="1">
    <citation type="submission" date="2016-10" db="EMBL/GenBank/DDBJ databases">
        <authorList>
            <person name="de Groot N.N."/>
        </authorList>
    </citation>
    <scope>NUCLEOTIDE SEQUENCE [LARGE SCALE GENOMIC DNA]</scope>
    <source>
        <strain evidence="7 8">DSM 45610</strain>
    </source>
</reference>
<evidence type="ECO:0000256" key="2">
    <source>
        <dbReference type="ARBA" id="ARBA00022490"/>
    </source>
</evidence>
<dbReference type="EMBL" id="FNNQ01000013">
    <property type="protein sequence ID" value="SDX27006.1"/>
    <property type="molecule type" value="Genomic_DNA"/>
</dbReference>
<evidence type="ECO:0000259" key="6">
    <source>
        <dbReference type="PROSITE" id="PS50995"/>
    </source>
</evidence>
<dbReference type="FunFam" id="1.10.10.10:FF:000163">
    <property type="entry name" value="MarR family transcriptional regulator"/>
    <property type="match status" value="1"/>
</dbReference>
<keyword evidence="3" id="KW-0805">Transcription regulation</keyword>
<dbReference type="Proteomes" id="UP000198534">
    <property type="component" value="Unassembled WGS sequence"/>
</dbReference>